<dbReference type="EMBL" id="ON746524">
    <property type="protein sequence ID" value="UYL95575.1"/>
    <property type="molecule type" value="Viral_cRNA"/>
</dbReference>
<name>A0A9E7V2D3_9RHAB</name>
<evidence type="ECO:0000313" key="2">
    <source>
        <dbReference type="EMBL" id="UYL95575.1"/>
    </source>
</evidence>
<feature type="region of interest" description="Disordered" evidence="1">
    <location>
        <begin position="158"/>
        <end position="185"/>
    </location>
</feature>
<accession>A0A9E7V2D3</accession>
<reference evidence="2" key="1">
    <citation type="submission" date="2022-05" db="EMBL/GenBank/DDBJ databases">
        <authorList>
            <person name="Cao W."/>
            <person name="Jia N."/>
            <person name="Lam T.T.-Y."/>
            <person name="Ni X."/>
            <person name="Liu J."/>
        </authorList>
    </citation>
    <scope>NUCLEOTIDE SEQUENCE</scope>
    <source>
        <strain evidence="2">TIGMIC 1</strain>
    </source>
</reference>
<sequence>MPVPCICEVSGLIQFSGPPSLFDSELITQSILNHFSHLPLTSEGIGYLKEHLEEALAHNGSILGLLNGTVQFRNHFCQVGVYPHNCYQGPPGVFLPSTFEETSFSGLPNVVLFCQTGITLQALESGMELMEVLNIYPARAAPSPDTVIQCAMMGLRRFPPSPAPRHRRASSPRPSARRLLFPHSQ</sequence>
<proteinExistence type="predicted"/>
<protein>
    <submittedName>
        <fullName evidence="2">Uncharacterized protein</fullName>
    </submittedName>
</protein>
<organism evidence="2">
    <name type="scientific">Yanbian Rhabd tick virus 3</name>
    <dbReference type="NCBI Taxonomy" id="2972326"/>
    <lineage>
        <taxon>Viruses</taxon>
        <taxon>Riboviria</taxon>
        <taxon>Orthornavirae</taxon>
        <taxon>Negarnaviricota</taxon>
        <taxon>Haploviricotina</taxon>
        <taxon>Monjiviricetes</taxon>
        <taxon>Mononegavirales</taxon>
        <taxon>Rhabdoviridae</taxon>
        <taxon>Deltarhabdovirinae</taxon>
        <taxon>Betaricinrhavirus</taxon>
        <taxon>Betaricinrhavirus yanbian</taxon>
    </lineage>
</organism>
<evidence type="ECO:0000256" key="1">
    <source>
        <dbReference type="SAM" id="MobiDB-lite"/>
    </source>
</evidence>